<reference evidence="1" key="1">
    <citation type="journal article" date="2013" name="BMC Genomics">
        <title>The venom-gland transcriptome of the eastern coral snake (Micrurus fulvius) reveals high venom complexity in the intragenomic evolution of venoms.</title>
        <authorList>
            <person name="Margres M.J."/>
            <person name="Aronow K."/>
            <person name="Loyacano J."/>
            <person name="Rokyta D.R."/>
        </authorList>
    </citation>
    <scope>NUCLEOTIDE SEQUENCE</scope>
    <source>
        <tissue evidence="1">Venom gland</tissue>
    </source>
</reference>
<proteinExistence type="evidence at transcript level"/>
<name>U3FXL7_MICFL</name>
<dbReference type="EMBL" id="GAEP01000010">
    <property type="protein sequence ID" value="JAB54811.1"/>
    <property type="molecule type" value="mRNA"/>
</dbReference>
<organism evidence="1">
    <name type="scientific">Micrurus fulvius</name>
    <name type="common">Eastern coral snake</name>
    <name type="synonym">Coluber fulvius</name>
    <dbReference type="NCBI Taxonomy" id="8637"/>
    <lineage>
        <taxon>Eukaryota</taxon>
        <taxon>Metazoa</taxon>
        <taxon>Chordata</taxon>
        <taxon>Craniata</taxon>
        <taxon>Vertebrata</taxon>
        <taxon>Euteleostomi</taxon>
        <taxon>Lepidosauria</taxon>
        <taxon>Squamata</taxon>
        <taxon>Bifurcata</taxon>
        <taxon>Unidentata</taxon>
        <taxon>Episquamata</taxon>
        <taxon>Toxicofera</taxon>
        <taxon>Serpentes</taxon>
        <taxon>Colubroidea</taxon>
        <taxon>Elapidae</taxon>
        <taxon>Elapinae</taxon>
        <taxon>Micrurus</taxon>
    </lineage>
</organism>
<accession>U3FXL7</accession>
<dbReference type="AlphaFoldDB" id="U3FXL7"/>
<protein>
    <submittedName>
        <fullName evidence="1">High affinity cationic amino acid transporter 1</fullName>
    </submittedName>
</protein>
<evidence type="ECO:0000313" key="1">
    <source>
        <dbReference type="EMBL" id="JAB54811.1"/>
    </source>
</evidence>
<sequence length="30" mass="3355">MMISTWSRLSRPRSFMKCASTVSFSGSILS</sequence>